<evidence type="ECO:0000313" key="5">
    <source>
        <dbReference type="Proteomes" id="UP000759131"/>
    </source>
</evidence>
<dbReference type="InterPro" id="IPR035500">
    <property type="entry name" value="NHR-like_dom_sf"/>
</dbReference>
<dbReference type="EMBL" id="OC862888">
    <property type="protein sequence ID" value="CAD7630606.1"/>
    <property type="molecule type" value="Genomic_DNA"/>
</dbReference>
<proteinExistence type="predicted"/>
<evidence type="ECO:0000256" key="2">
    <source>
        <dbReference type="ARBA" id="ARBA00023163"/>
    </source>
</evidence>
<accession>A0A7R9Q379</accession>
<protein>
    <submittedName>
        <fullName evidence="4">Uncharacterized protein</fullName>
    </submittedName>
</protein>
<evidence type="ECO:0000313" key="4">
    <source>
        <dbReference type="EMBL" id="CAD7630606.1"/>
    </source>
</evidence>
<reference evidence="4" key="1">
    <citation type="submission" date="2020-11" db="EMBL/GenBank/DDBJ databases">
        <authorList>
            <person name="Tran Van P."/>
        </authorList>
    </citation>
    <scope>NUCLEOTIDE SEQUENCE</scope>
</reference>
<keyword evidence="1" id="KW-0805">Transcription regulation</keyword>
<evidence type="ECO:0000256" key="3">
    <source>
        <dbReference type="ARBA" id="ARBA00023170"/>
    </source>
</evidence>
<dbReference type="AlphaFoldDB" id="A0A7R9Q379"/>
<dbReference type="Gene3D" id="1.10.565.10">
    <property type="entry name" value="Retinoid X Receptor"/>
    <property type="match status" value="1"/>
</dbReference>
<evidence type="ECO:0000256" key="1">
    <source>
        <dbReference type="ARBA" id="ARBA00023015"/>
    </source>
</evidence>
<keyword evidence="3" id="KW-0675">Receptor</keyword>
<gene>
    <name evidence="4" type="ORF">OSB1V03_LOCUS11018</name>
</gene>
<dbReference type="Proteomes" id="UP000759131">
    <property type="component" value="Unassembled WGS sequence"/>
</dbReference>
<name>A0A7R9Q379_9ACAR</name>
<sequence>MHLLQKYLKVKYRTQSDEKLLKLMDGLENLHQLSAIHFTNYSEVPPEYIGPLLREMLDTRESCCQKLPVARESPGIRESLKEFFKNSQGISRSILGHKNCVIFIFPTISVALKLVMQIQ</sequence>
<dbReference type="EMBL" id="CAJPIZ010008313">
    <property type="protein sequence ID" value="CAG2111036.1"/>
    <property type="molecule type" value="Genomic_DNA"/>
</dbReference>
<keyword evidence="5" id="KW-1185">Reference proteome</keyword>
<keyword evidence="2" id="KW-0804">Transcription</keyword>
<organism evidence="4">
    <name type="scientific">Medioppia subpectinata</name>
    <dbReference type="NCBI Taxonomy" id="1979941"/>
    <lineage>
        <taxon>Eukaryota</taxon>
        <taxon>Metazoa</taxon>
        <taxon>Ecdysozoa</taxon>
        <taxon>Arthropoda</taxon>
        <taxon>Chelicerata</taxon>
        <taxon>Arachnida</taxon>
        <taxon>Acari</taxon>
        <taxon>Acariformes</taxon>
        <taxon>Sarcoptiformes</taxon>
        <taxon>Oribatida</taxon>
        <taxon>Brachypylina</taxon>
        <taxon>Oppioidea</taxon>
        <taxon>Oppiidae</taxon>
        <taxon>Medioppia</taxon>
    </lineage>
</organism>